<dbReference type="Proteomes" id="UP000293638">
    <property type="component" value="Unassembled WGS sequence"/>
</dbReference>
<accession>A0A4Q7NRH5</accession>
<feature type="region of interest" description="Disordered" evidence="1">
    <location>
        <begin position="46"/>
        <end position="69"/>
    </location>
</feature>
<sequence length="506" mass="52702">MPAGRSPAPPEEDTTSRTRPLAPRTLALVGAGALLSTTGLAAFGAGPASASSHREAPLISGMPKDDATDTYAFRSPDKPDTVTLLGNWIPFEDPAGGPNFYPWDDGAAYDINIDNNGDAKADITYRFTFVSSYQNPGTFLYNTGQVTDKDDPDLNYRQRYIVRKIEHGKTSVVVRDGFTAPSDVGDASMPNYWTLRGQARHSMPGGGLAFAGQADDPFFLDLRVFDLLYGGNLSEVGNDSLSGYNVNTLGVQVPISEVTSGGEPVIGVWTSTLKKNAAGKWVQVSRLGNPLVNEAVVPVKDKDKWNASVPSGDGQFLPYVTNPEVPKLLQAIYGLKAPATPRNDLVSVFLTGVKGLNQPANVTPSEELRLNTSTPVTAAPNRLGVLGGDVQGFPNGRRLGDDVIDISLQALAGALVGSPNTLGDGVNKNDVAFTSDFPYVGIPHSGSLVHAKGVSTSLLTGGKVSGGSSSGGSQLPVALGGLGALALLAGGAGTLVARRRSSVAVA</sequence>
<evidence type="ECO:0000313" key="4">
    <source>
        <dbReference type="Proteomes" id="UP000293638"/>
    </source>
</evidence>
<gene>
    <name evidence="3" type="ORF">EV189_1454</name>
</gene>
<dbReference type="AlphaFoldDB" id="A0A4Q7NRH5"/>
<name>A0A4Q7NRH5_9ACTN</name>
<organism evidence="3 4">
    <name type="scientific">Motilibacter rhizosphaerae</name>
    <dbReference type="NCBI Taxonomy" id="598652"/>
    <lineage>
        <taxon>Bacteria</taxon>
        <taxon>Bacillati</taxon>
        <taxon>Actinomycetota</taxon>
        <taxon>Actinomycetes</taxon>
        <taxon>Motilibacterales</taxon>
        <taxon>Motilibacteraceae</taxon>
        <taxon>Motilibacter</taxon>
    </lineage>
</organism>
<feature type="region of interest" description="Disordered" evidence="1">
    <location>
        <begin position="1"/>
        <end position="22"/>
    </location>
</feature>
<evidence type="ECO:0000256" key="2">
    <source>
        <dbReference type="SAM" id="Phobius"/>
    </source>
</evidence>
<keyword evidence="4" id="KW-1185">Reference proteome</keyword>
<dbReference type="RefSeq" id="WP_130492254.1">
    <property type="nucleotide sequence ID" value="NZ_SGXD01000002.1"/>
</dbReference>
<keyword evidence="2" id="KW-0812">Transmembrane</keyword>
<keyword evidence="2" id="KW-0472">Membrane</keyword>
<keyword evidence="2" id="KW-1133">Transmembrane helix</keyword>
<feature type="transmembrane region" description="Helical" evidence="2">
    <location>
        <begin position="475"/>
        <end position="497"/>
    </location>
</feature>
<dbReference type="EMBL" id="SGXD01000002">
    <property type="protein sequence ID" value="RZS89683.1"/>
    <property type="molecule type" value="Genomic_DNA"/>
</dbReference>
<comment type="caution">
    <text evidence="3">The sequence shown here is derived from an EMBL/GenBank/DDBJ whole genome shotgun (WGS) entry which is preliminary data.</text>
</comment>
<evidence type="ECO:0000256" key="1">
    <source>
        <dbReference type="SAM" id="MobiDB-lite"/>
    </source>
</evidence>
<reference evidence="3 4" key="1">
    <citation type="submission" date="2019-02" db="EMBL/GenBank/DDBJ databases">
        <title>Genomic Encyclopedia of Type Strains, Phase IV (KMG-IV): sequencing the most valuable type-strain genomes for metagenomic binning, comparative biology and taxonomic classification.</title>
        <authorList>
            <person name="Goeker M."/>
        </authorList>
    </citation>
    <scope>NUCLEOTIDE SEQUENCE [LARGE SCALE GENOMIC DNA]</scope>
    <source>
        <strain evidence="3 4">DSM 45622</strain>
    </source>
</reference>
<dbReference type="InterPro" id="IPR025566">
    <property type="entry name" value="DUF4331"/>
</dbReference>
<dbReference type="OrthoDB" id="9791748at2"/>
<proteinExistence type="predicted"/>
<dbReference type="Pfam" id="PF14224">
    <property type="entry name" value="DUF4331"/>
    <property type="match status" value="1"/>
</dbReference>
<protein>
    <submittedName>
        <fullName evidence="3">Uncharacterized protein DUF4331</fullName>
    </submittedName>
</protein>
<evidence type="ECO:0000313" key="3">
    <source>
        <dbReference type="EMBL" id="RZS89683.1"/>
    </source>
</evidence>